<dbReference type="InterPro" id="IPR039938">
    <property type="entry name" value="Sp4-like"/>
</dbReference>
<organism evidence="1 2">
    <name type="scientific">Myodes glareolus</name>
    <name type="common">Bank vole</name>
    <name type="synonym">Clethrionomys glareolus</name>
    <dbReference type="NCBI Taxonomy" id="447135"/>
    <lineage>
        <taxon>Eukaryota</taxon>
        <taxon>Metazoa</taxon>
        <taxon>Chordata</taxon>
        <taxon>Craniata</taxon>
        <taxon>Vertebrata</taxon>
        <taxon>Euteleostomi</taxon>
        <taxon>Mammalia</taxon>
        <taxon>Eutheria</taxon>
        <taxon>Euarchontoglires</taxon>
        <taxon>Glires</taxon>
        <taxon>Rodentia</taxon>
        <taxon>Myomorpha</taxon>
        <taxon>Muroidea</taxon>
        <taxon>Cricetidae</taxon>
        <taxon>Arvicolinae</taxon>
        <taxon>Myodes</taxon>
    </lineage>
</organism>
<name>A0AAW0HCF0_MYOGA</name>
<dbReference type="AlphaFoldDB" id="A0AAW0HCF0"/>
<dbReference type="EMBL" id="JBBHLL010000578">
    <property type="protein sequence ID" value="KAK7800036.1"/>
    <property type="molecule type" value="Genomic_DNA"/>
</dbReference>
<keyword evidence="2" id="KW-1185">Reference proteome</keyword>
<protein>
    <submittedName>
        <fullName evidence="1">Uncharacterized protein</fullName>
    </submittedName>
</protein>
<reference evidence="1 2" key="1">
    <citation type="journal article" date="2023" name="bioRxiv">
        <title>Conserved and derived expression patterns and positive selection on dental genes reveal complex evolutionary context of ever-growing rodent molars.</title>
        <authorList>
            <person name="Calamari Z.T."/>
            <person name="Song A."/>
            <person name="Cohen E."/>
            <person name="Akter M."/>
            <person name="Roy R.D."/>
            <person name="Hallikas O."/>
            <person name="Christensen M.M."/>
            <person name="Li P."/>
            <person name="Marangoni P."/>
            <person name="Jernvall J."/>
            <person name="Klein O.D."/>
        </authorList>
    </citation>
    <scope>NUCLEOTIDE SEQUENCE [LARGE SCALE GENOMIC DNA]</scope>
    <source>
        <strain evidence="1">V071</strain>
    </source>
</reference>
<accession>A0AAW0HCF0</accession>
<feature type="non-terminal residue" evidence="1">
    <location>
        <position position="218"/>
    </location>
</feature>
<proteinExistence type="predicted"/>
<gene>
    <name evidence="1" type="ORF">U0070_022024</name>
</gene>
<evidence type="ECO:0000313" key="1">
    <source>
        <dbReference type="EMBL" id="KAK7800036.1"/>
    </source>
</evidence>
<sequence length="218" mass="23816">MGFLSTRVSRLQNSPIRAMIPIVSGIRKLTLEKGSLCVMNMGKPSANDITLFRMNSSTLGTAHIPAAHVGKPITANTSSARESEFTKCTKFFSQHSLLCFREGYTVPVHVVTVQNALARILTLLYTAEFTSTPHLGHLNATNVEKSSPTNTDVVNIKEVTLTKASRVYCCGKALSRSIINSEVQEVLMNAGEVKKTFNKAITLSNIRKFTQGQNLISV</sequence>
<dbReference type="PANTHER" id="PTHR14947:SF24">
    <property type="entry name" value="ZINC FINGER PROTEIN 781-RELATED"/>
    <property type="match status" value="1"/>
</dbReference>
<dbReference type="PANTHER" id="PTHR14947">
    <property type="entry name" value="ZINC FINGER PROTEIN"/>
    <property type="match status" value="1"/>
</dbReference>
<evidence type="ECO:0000313" key="2">
    <source>
        <dbReference type="Proteomes" id="UP001488838"/>
    </source>
</evidence>
<comment type="caution">
    <text evidence="1">The sequence shown here is derived from an EMBL/GenBank/DDBJ whole genome shotgun (WGS) entry which is preliminary data.</text>
</comment>
<dbReference type="Proteomes" id="UP001488838">
    <property type="component" value="Unassembled WGS sequence"/>
</dbReference>